<dbReference type="Proteomes" id="UP000244168">
    <property type="component" value="Unassembled WGS sequence"/>
</dbReference>
<dbReference type="PANTHER" id="PTHR10587">
    <property type="entry name" value="GLYCOSYL TRANSFERASE-RELATED"/>
    <property type="match status" value="1"/>
</dbReference>
<dbReference type="Gene3D" id="3.20.20.370">
    <property type="entry name" value="Glycoside hydrolase/deacetylase"/>
    <property type="match status" value="1"/>
</dbReference>
<evidence type="ECO:0000256" key="1">
    <source>
        <dbReference type="ARBA" id="ARBA00022723"/>
    </source>
</evidence>
<gene>
    <name evidence="4" type="ORF">C8P68_105151</name>
</gene>
<dbReference type="GO" id="GO:0016020">
    <property type="term" value="C:membrane"/>
    <property type="evidence" value="ECO:0007669"/>
    <property type="project" value="TreeGrafter"/>
</dbReference>
<keyword evidence="5" id="KW-1185">Reference proteome</keyword>
<dbReference type="InterPro" id="IPR050248">
    <property type="entry name" value="Polysacc_deacetylase_ArnD"/>
</dbReference>
<dbReference type="EMBL" id="QAOQ01000005">
    <property type="protein sequence ID" value="PTQ95646.1"/>
    <property type="molecule type" value="Genomic_DNA"/>
</dbReference>
<evidence type="ECO:0000256" key="2">
    <source>
        <dbReference type="ARBA" id="ARBA00022801"/>
    </source>
</evidence>
<comment type="caution">
    <text evidence="4">The sequence shown here is derived from an EMBL/GenBank/DDBJ whole genome shotgun (WGS) entry which is preliminary data.</text>
</comment>
<dbReference type="InterPro" id="IPR011330">
    <property type="entry name" value="Glyco_hydro/deAcase_b/a-brl"/>
</dbReference>
<accession>A0A2T5J865</accession>
<dbReference type="GO" id="GO:0016810">
    <property type="term" value="F:hydrolase activity, acting on carbon-nitrogen (but not peptide) bonds"/>
    <property type="evidence" value="ECO:0007669"/>
    <property type="project" value="InterPro"/>
</dbReference>
<keyword evidence="1" id="KW-0479">Metal-binding</keyword>
<dbReference type="SUPFAM" id="SSF88713">
    <property type="entry name" value="Glycoside hydrolase/deacetylase"/>
    <property type="match status" value="1"/>
</dbReference>
<dbReference type="PANTHER" id="PTHR10587:SF133">
    <property type="entry name" value="CHITIN DEACETYLASE 1-RELATED"/>
    <property type="match status" value="1"/>
</dbReference>
<sequence length="206" mass="23765">MYFFKTPWLLKKIYPALTWNRTRGEKVIYLTFDDGPIPIVTPFVLNILKQYNAKATFFCIGDNVKKHPEVFNEVKAGGHGIGNHTFNHLKGWVTDDDTYVANFLKCDELLHTSLFRPPYGRIKRSQADKLRGVRPEVQIIMWDMLSGDFDLNLDPEICLKKVIKHTQNGSVVVFHDSLKAFPRLEYVLPRALEYLSKQGFSFKALA</sequence>
<keyword evidence="2" id="KW-0378">Hydrolase</keyword>
<evidence type="ECO:0000313" key="4">
    <source>
        <dbReference type="EMBL" id="PTQ95646.1"/>
    </source>
</evidence>
<dbReference type="InterPro" id="IPR002509">
    <property type="entry name" value="NODB_dom"/>
</dbReference>
<dbReference type="GO" id="GO:0005975">
    <property type="term" value="P:carbohydrate metabolic process"/>
    <property type="evidence" value="ECO:0007669"/>
    <property type="project" value="InterPro"/>
</dbReference>
<name>A0A2T5J865_9SPHI</name>
<dbReference type="AlphaFoldDB" id="A0A2T5J865"/>
<feature type="domain" description="NodB homology" evidence="3">
    <location>
        <begin position="26"/>
        <end position="203"/>
    </location>
</feature>
<organism evidence="4 5">
    <name type="scientific">Mucilaginibacter yixingensis</name>
    <dbReference type="NCBI Taxonomy" id="1295612"/>
    <lineage>
        <taxon>Bacteria</taxon>
        <taxon>Pseudomonadati</taxon>
        <taxon>Bacteroidota</taxon>
        <taxon>Sphingobacteriia</taxon>
        <taxon>Sphingobacteriales</taxon>
        <taxon>Sphingobacteriaceae</taxon>
        <taxon>Mucilaginibacter</taxon>
    </lineage>
</organism>
<evidence type="ECO:0000259" key="3">
    <source>
        <dbReference type="PROSITE" id="PS51677"/>
    </source>
</evidence>
<dbReference type="RefSeq" id="WP_107829147.1">
    <property type="nucleotide sequence ID" value="NZ_CP160205.1"/>
</dbReference>
<evidence type="ECO:0000313" key="5">
    <source>
        <dbReference type="Proteomes" id="UP000244168"/>
    </source>
</evidence>
<proteinExistence type="predicted"/>
<protein>
    <submittedName>
        <fullName evidence="4">Peptidoglycan/xylan/chitin deacetylase (PgdA/CDA1 family)</fullName>
    </submittedName>
</protein>
<reference evidence="4 5" key="1">
    <citation type="submission" date="2018-04" db="EMBL/GenBank/DDBJ databases">
        <title>Genomic Encyclopedia of Archaeal and Bacterial Type Strains, Phase II (KMG-II): from individual species to whole genera.</title>
        <authorList>
            <person name="Goeker M."/>
        </authorList>
    </citation>
    <scope>NUCLEOTIDE SEQUENCE [LARGE SCALE GENOMIC DNA]</scope>
    <source>
        <strain evidence="4 5">DSM 26809</strain>
    </source>
</reference>
<dbReference type="PROSITE" id="PS51677">
    <property type="entry name" value="NODB"/>
    <property type="match status" value="1"/>
</dbReference>
<dbReference type="CDD" id="cd10917">
    <property type="entry name" value="CE4_NodB_like_6s_7s"/>
    <property type="match status" value="1"/>
</dbReference>
<dbReference type="Pfam" id="PF01522">
    <property type="entry name" value="Polysacc_deac_1"/>
    <property type="match status" value="1"/>
</dbReference>
<dbReference type="OrthoDB" id="9812065at2"/>
<dbReference type="GO" id="GO:0046872">
    <property type="term" value="F:metal ion binding"/>
    <property type="evidence" value="ECO:0007669"/>
    <property type="project" value="UniProtKB-KW"/>
</dbReference>